<name>A0A6C0JXA6_9ZZZZ</name>
<evidence type="ECO:0000313" key="1">
    <source>
        <dbReference type="EMBL" id="QHU09007.1"/>
    </source>
</evidence>
<sequence>MFNSFFSFLSLAVSVKHTRREIPKEPTEIIHVTAINEVGEEIILEYEHPLFSK</sequence>
<proteinExistence type="predicted"/>
<protein>
    <submittedName>
        <fullName evidence="1">Uncharacterized protein</fullName>
    </submittedName>
</protein>
<dbReference type="EMBL" id="MN740701">
    <property type="protein sequence ID" value="QHU09007.1"/>
    <property type="molecule type" value="Genomic_DNA"/>
</dbReference>
<reference evidence="1" key="1">
    <citation type="journal article" date="2020" name="Nature">
        <title>Giant virus diversity and host interactions through global metagenomics.</title>
        <authorList>
            <person name="Schulz F."/>
            <person name="Roux S."/>
            <person name="Paez-Espino D."/>
            <person name="Jungbluth S."/>
            <person name="Walsh D.A."/>
            <person name="Denef V.J."/>
            <person name="McMahon K.D."/>
            <person name="Konstantinidis K.T."/>
            <person name="Eloe-Fadrosh E.A."/>
            <person name="Kyrpides N.C."/>
            <person name="Woyke T."/>
        </authorList>
    </citation>
    <scope>NUCLEOTIDE SEQUENCE</scope>
    <source>
        <strain evidence="1">GVMAG-S-1064190-84</strain>
    </source>
</reference>
<organism evidence="1">
    <name type="scientific">viral metagenome</name>
    <dbReference type="NCBI Taxonomy" id="1070528"/>
    <lineage>
        <taxon>unclassified sequences</taxon>
        <taxon>metagenomes</taxon>
        <taxon>organismal metagenomes</taxon>
    </lineage>
</organism>
<dbReference type="AlphaFoldDB" id="A0A6C0JXA6"/>
<accession>A0A6C0JXA6</accession>